<dbReference type="EMBL" id="PFFQ01000056">
    <property type="protein sequence ID" value="PIW14701.1"/>
    <property type="molecule type" value="Genomic_DNA"/>
</dbReference>
<evidence type="ECO:0000313" key="1">
    <source>
        <dbReference type="EMBL" id="PIW14701.1"/>
    </source>
</evidence>
<evidence type="ECO:0000313" key="2">
    <source>
        <dbReference type="Proteomes" id="UP000231019"/>
    </source>
</evidence>
<reference evidence="1 2" key="1">
    <citation type="submission" date="2017-09" db="EMBL/GenBank/DDBJ databases">
        <title>Depth-based differentiation of microbial function through sediment-hosted aquifers and enrichment of novel symbionts in the deep terrestrial subsurface.</title>
        <authorList>
            <person name="Probst A.J."/>
            <person name="Ladd B."/>
            <person name="Jarett J.K."/>
            <person name="Geller-Mcgrath D.E."/>
            <person name="Sieber C.M."/>
            <person name="Emerson J.B."/>
            <person name="Anantharaman K."/>
            <person name="Thomas B.C."/>
            <person name="Malmstrom R."/>
            <person name="Stieglmeier M."/>
            <person name="Klingl A."/>
            <person name="Woyke T."/>
            <person name="Ryan C.M."/>
            <person name="Banfield J.F."/>
        </authorList>
    </citation>
    <scope>NUCLEOTIDE SEQUENCE [LARGE SCALE GENOMIC DNA]</scope>
    <source>
        <strain evidence="1">CG17_big_fil_post_rev_8_21_14_2_50_48_46</strain>
    </source>
</reference>
<comment type="caution">
    <text evidence="1">The sequence shown here is derived from an EMBL/GenBank/DDBJ whole genome shotgun (WGS) entry which is preliminary data.</text>
</comment>
<sequence length="62" mass="7252">MRDFTRLAGGENMTIKIHFNKKSIFVKNLYLYDDLRGLLTGLDSFSNELYPKDVIFYSLISE</sequence>
<gene>
    <name evidence="1" type="ORF">COW36_20050</name>
</gene>
<name>A0A2M7FZD4_9BACT</name>
<accession>A0A2M7FZD4</accession>
<dbReference type="Proteomes" id="UP000231019">
    <property type="component" value="Unassembled WGS sequence"/>
</dbReference>
<protein>
    <submittedName>
        <fullName evidence="1">Uncharacterized protein</fullName>
    </submittedName>
</protein>
<dbReference type="AlphaFoldDB" id="A0A2M7FZD4"/>
<proteinExistence type="predicted"/>
<organism evidence="1 2">
    <name type="scientific">bacterium (Candidatus Blackallbacteria) CG17_big_fil_post_rev_8_21_14_2_50_48_46</name>
    <dbReference type="NCBI Taxonomy" id="2014261"/>
    <lineage>
        <taxon>Bacteria</taxon>
        <taxon>Candidatus Blackallbacteria</taxon>
    </lineage>
</organism>